<organism evidence="1 2">
    <name type="scientific">Gongylonema pulchrum</name>
    <dbReference type="NCBI Taxonomy" id="637853"/>
    <lineage>
        <taxon>Eukaryota</taxon>
        <taxon>Metazoa</taxon>
        <taxon>Ecdysozoa</taxon>
        <taxon>Nematoda</taxon>
        <taxon>Chromadorea</taxon>
        <taxon>Rhabditida</taxon>
        <taxon>Spirurina</taxon>
        <taxon>Spiruromorpha</taxon>
        <taxon>Spiruroidea</taxon>
        <taxon>Gongylonematidae</taxon>
        <taxon>Gongylonema</taxon>
    </lineage>
</organism>
<dbReference type="AlphaFoldDB" id="A0A3P6UA11"/>
<keyword evidence="2" id="KW-1185">Reference proteome</keyword>
<proteinExistence type="predicted"/>
<name>A0A3P6UA11_9BILA</name>
<gene>
    <name evidence="1" type="ORF">GPUH_LOCUS9644</name>
</gene>
<evidence type="ECO:0008006" key="3">
    <source>
        <dbReference type="Google" id="ProtNLM"/>
    </source>
</evidence>
<reference evidence="1 2" key="1">
    <citation type="submission" date="2018-11" db="EMBL/GenBank/DDBJ databases">
        <authorList>
            <consortium name="Pathogen Informatics"/>
        </authorList>
    </citation>
    <scope>NUCLEOTIDE SEQUENCE [LARGE SCALE GENOMIC DNA]</scope>
</reference>
<protein>
    <recommendedName>
        <fullName evidence="3">Endo/exonuclease/phosphatase domain-containing protein</fullName>
    </recommendedName>
</protein>
<dbReference type="EMBL" id="UYRT01032514">
    <property type="protein sequence ID" value="VDK75164.1"/>
    <property type="molecule type" value="Genomic_DNA"/>
</dbReference>
<evidence type="ECO:0000313" key="1">
    <source>
        <dbReference type="EMBL" id="VDK75164.1"/>
    </source>
</evidence>
<accession>A0A3P6UA11</accession>
<dbReference type="Proteomes" id="UP000271098">
    <property type="component" value="Unassembled WGS sequence"/>
</dbReference>
<sequence length="182" mass="21443">MRAPNDAYRNEIDYIITDKRRVITDVSIISKSAVSVHSDHRLVRADIRIDFRTERRIQKRNIYSRRPKQFSVDLFLQVVECKNWEITDNNIDADCDLFLDKLNECKAAAEVNVVKHTKNRLSQATLDLIGKRREMASKGDVGLEYKLLSKVIRRRMTEDYGRYRKNKLRNAVEQKTSLKKAW</sequence>
<evidence type="ECO:0000313" key="2">
    <source>
        <dbReference type="Proteomes" id="UP000271098"/>
    </source>
</evidence>
<dbReference type="OrthoDB" id="5842234at2759"/>